<dbReference type="AlphaFoldDB" id="A0A1G8B0Z1"/>
<keyword evidence="2" id="KW-1185">Reference proteome</keyword>
<sequence length="135" mass="15475">MKKDIEIPVVKDIEIAVIKEYNEDYLQDSWYAYLFNNSALPIEAIMVVSKAEGTIEGEKRNSSLFRHAFKSLAPNESQKVELLDEAIFQLDNTFMLTFFQEGKLFDKNYLFPAHSIGEDKLTELPFTSKKGISAK</sequence>
<proteinExistence type="predicted"/>
<reference evidence="2" key="1">
    <citation type="submission" date="2016-10" db="EMBL/GenBank/DDBJ databases">
        <authorList>
            <person name="Varghese N."/>
            <person name="Submissions S."/>
        </authorList>
    </citation>
    <scope>NUCLEOTIDE SEQUENCE [LARGE SCALE GENOMIC DNA]</scope>
    <source>
        <strain evidence="2">DSM 23313</strain>
    </source>
</reference>
<accession>A0A1G8B0Z1</accession>
<name>A0A1G8B0Z1_9FLAO</name>
<dbReference type="Proteomes" id="UP000243588">
    <property type="component" value="Unassembled WGS sequence"/>
</dbReference>
<dbReference type="EMBL" id="FNDQ01000001">
    <property type="protein sequence ID" value="SDH26929.1"/>
    <property type="molecule type" value="Genomic_DNA"/>
</dbReference>
<evidence type="ECO:0000313" key="2">
    <source>
        <dbReference type="Proteomes" id="UP000243588"/>
    </source>
</evidence>
<evidence type="ECO:0008006" key="3">
    <source>
        <dbReference type="Google" id="ProtNLM"/>
    </source>
</evidence>
<dbReference type="STRING" id="702745.SAMN05421818_10170"/>
<protein>
    <recommendedName>
        <fullName evidence="3">Phenylalanyl-tRNA synthetase subunit alpha</fullName>
    </recommendedName>
</protein>
<evidence type="ECO:0000313" key="1">
    <source>
        <dbReference type="EMBL" id="SDH26929.1"/>
    </source>
</evidence>
<organism evidence="1 2">
    <name type="scientific">Myroides phaeus</name>
    <dbReference type="NCBI Taxonomy" id="702745"/>
    <lineage>
        <taxon>Bacteria</taxon>
        <taxon>Pseudomonadati</taxon>
        <taxon>Bacteroidota</taxon>
        <taxon>Flavobacteriia</taxon>
        <taxon>Flavobacteriales</taxon>
        <taxon>Flavobacteriaceae</taxon>
        <taxon>Myroides</taxon>
    </lineage>
</organism>
<gene>
    <name evidence="1" type="ORF">SAMN05421818_10170</name>
</gene>
<dbReference type="RefSeq" id="WP_090404453.1">
    <property type="nucleotide sequence ID" value="NZ_FNDQ01000001.1"/>
</dbReference>